<proteinExistence type="predicted"/>
<feature type="compositionally biased region" description="Basic residues" evidence="1">
    <location>
        <begin position="18"/>
        <end position="28"/>
    </location>
</feature>
<dbReference type="AlphaFoldDB" id="A0AAV7NUC2"/>
<sequence length="69" mass="7960">MAAFHRRGRQVALSSFHRGAHKVHKQRLSKAQCARSREGGAQRVLTREGVRMGVDTWTRAQCKYEHSER</sequence>
<evidence type="ECO:0000256" key="1">
    <source>
        <dbReference type="SAM" id="MobiDB-lite"/>
    </source>
</evidence>
<accession>A0AAV7NUC2</accession>
<dbReference type="EMBL" id="JANPWB010000012">
    <property type="protein sequence ID" value="KAJ1116435.1"/>
    <property type="molecule type" value="Genomic_DNA"/>
</dbReference>
<organism evidence="2 3">
    <name type="scientific">Pleurodeles waltl</name>
    <name type="common">Iberian ribbed newt</name>
    <dbReference type="NCBI Taxonomy" id="8319"/>
    <lineage>
        <taxon>Eukaryota</taxon>
        <taxon>Metazoa</taxon>
        <taxon>Chordata</taxon>
        <taxon>Craniata</taxon>
        <taxon>Vertebrata</taxon>
        <taxon>Euteleostomi</taxon>
        <taxon>Amphibia</taxon>
        <taxon>Batrachia</taxon>
        <taxon>Caudata</taxon>
        <taxon>Salamandroidea</taxon>
        <taxon>Salamandridae</taxon>
        <taxon>Pleurodelinae</taxon>
        <taxon>Pleurodeles</taxon>
    </lineage>
</organism>
<dbReference type="Proteomes" id="UP001066276">
    <property type="component" value="Chromosome 8"/>
</dbReference>
<evidence type="ECO:0000313" key="3">
    <source>
        <dbReference type="Proteomes" id="UP001066276"/>
    </source>
</evidence>
<protein>
    <submittedName>
        <fullName evidence="2">Uncharacterized protein</fullName>
    </submittedName>
</protein>
<reference evidence="2" key="1">
    <citation type="journal article" date="2022" name="bioRxiv">
        <title>Sequencing and chromosome-scale assembly of the giantPleurodeles waltlgenome.</title>
        <authorList>
            <person name="Brown T."/>
            <person name="Elewa A."/>
            <person name="Iarovenko S."/>
            <person name="Subramanian E."/>
            <person name="Araus A.J."/>
            <person name="Petzold A."/>
            <person name="Susuki M."/>
            <person name="Suzuki K.-i.T."/>
            <person name="Hayashi T."/>
            <person name="Toyoda A."/>
            <person name="Oliveira C."/>
            <person name="Osipova E."/>
            <person name="Leigh N.D."/>
            <person name="Simon A."/>
            <person name="Yun M.H."/>
        </authorList>
    </citation>
    <scope>NUCLEOTIDE SEQUENCE</scope>
    <source>
        <strain evidence="2">20211129_DDA</strain>
        <tissue evidence="2">Liver</tissue>
    </source>
</reference>
<comment type="caution">
    <text evidence="2">The sequence shown here is derived from an EMBL/GenBank/DDBJ whole genome shotgun (WGS) entry which is preliminary data.</text>
</comment>
<feature type="region of interest" description="Disordered" evidence="1">
    <location>
        <begin position="1"/>
        <end position="40"/>
    </location>
</feature>
<name>A0AAV7NUC2_PLEWA</name>
<keyword evidence="3" id="KW-1185">Reference proteome</keyword>
<gene>
    <name evidence="2" type="ORF">NDU88_004646</name>
</gene>
<evidence type="ECO:0000313" key="2">
    <source>
        <dbReference type="EMBL" id="KAJ1116435.1"/>
    </source>
</evidence>